<evidence type="ECO:0000256" key="6">
    <source>
        <dbReference type="SAM" id="MobiDB-lite"/>
    </source>
</evidence>
<evidence type="ECO:0000313" key="10">
    <source>
        <dbReference type="EMBL" id="KAF2646617.1"/>
    </source>
</evidence>
<dbReference type="GO" id="GO:0000930">
    <property type="term" value="C:gamma-tubulin complex"/>
    <property type="evidence" value="ECO:0007669"/>
    <property type="project" value="TreeGrafter"/>
</dbReference>
<dbReference type="GO" id="GO:0007020">
    <property type="term" value="P:microtubule nucleation"/>
    <property type="evidence" value="ECO:0007669"/>
    <property type="project" value="InterPro"/>
</dbReference>
<proteinExistence type="inferred from homology"/>
<dbReference type="OrthoDB" id="66546at2759"/>
<keyword evidence="11" id="KW-1185">Reference proteome</keyword>
<feature type="domain" description="Gamma tubulin complex component protein N-terminal" evidence="9">
    <location>
        <begin position="225"/>
        <end position="537"/>
    </location>
</feature>
<evidence type="ECO:0000259" key="7">
    <source>
        <dbReference type="Pfam" id="PF04130"/>
    </source>
</evidence>
<dbReference type="InterPro" id="IPR041470">
    <property type="entry name" value="GCP_N"/>
</dbReference>
<dbReference type="PANTHER" id="PTHR19302:SF33">
    <property type="entry name" value="GAMMA-TUBULIN COMPLEX COMPONENT 5"/>
    <property type="match status" value="1"/>
</dbReference>
<feature type="compositionally biased region" description="Basic residues" evidence="6">
    <location>
        <begin position="806"/>
        <end position="815"/>
    </location>
</feature>
<dbReference type="Pfam" id="PF04130">
    <property type="entry name" value="GCP_C_terminal"/>
    <property type="match status" value="1"/>
</dbReference>
<dbReference type="GO" id="GO:0005874">
    <property type="term" value="C:microtubule"/>
    <property type="evidence" value="ECO:0007669"/>
    <property type="project" value="UniProtKB-KW"/>
</dbReference>
<protein>
    <recommendedName>
        <fullName evidence="5">Spindle pole body component</fullName>
    </recommendedName>
</protein>
<dbReference type="InterPro" id="IPR042241">
    <property type="entry name" value="GCP_C_sf"/>
</dbReference>
<evidence type="ECO:0000256" key="2">
    <source>
        <dbReference type="ARBA" id="ARBA00022490"/>
    </source>
</evidence>
<dbReference type="GO" id="GO:0051225">
    <property type="term" value="P:spindle assembly"/>
    <property type="evidence" value="ECO:0007669"/>
    <property type="project" value="TreeGrafter"/>
</dbReference>
<name>A0A6A6SHZ8_9PLEO</name>
<evidence type="ECO:0000256" key="1">
    <source>
        <dbReference type="ARBA" id="ARBA00010337"/>
    </source>
</evidence>
<evidence type="ECO:0000259" key="8">
    <source>
        <dbReference type="Pfam" id="PF14609"/>
    </source>
</evidence>
<feature type="compositionally biased region" description="Low complexity" evidence="6">
    <location>
        <begin position="773"/>
        <end position="805"/>
    </location>
</feature>
<dbReference type="GO" id="GO:0031122">
    <property type="term" value="P:cytoplasmic microtubule organization"/>
    <property type="evidence" value="ECO:0007669"/>
    <property type="project" value="TreeGrafter"/>
</dbReference>
<evidence type="ECO:0000313" key="11">
    <source>
        <dbReference type="Proteomes" id="UP000799753"/>
    </source>
</evidence>
<dbReference type="GO" id="GO:0000922">
    <property type="term" value="C:spindle pole"/>
    <property type="evidence" value="ECO:0007669"/>
    <property type="project" value="InterPro"/>
</dbReference>
<dbReference type="Pfam" id="PF14609">
    <property type="entry name" value="GCP5-Mod21_N"/>
    <property type="match status" value="1"/>
</dbReference>
<gene>
    <name evidence="10" type="ORF">P280DRAFT_494949</name>
</gene>
<dbReference type="Proteomes" id="UP000799753">
    <property type="component" value="Unassembled WGS sequence"/>
</dbReference>
<evidence type="ECO:0000256" key="5">
    <source>
        <dbReference type="RuleBase" id="RU363050"/>
    </source>
</evidence>
<dbReference type="GO" id="GO:0043015">
    <property type="term" value="F:gamma-tubulin binding"/>
    <property type="evidence" value="ECO:0007669"/>
    <property type="project" value="InterPro"/>
</dbReference>
<organism evidence="10 11">
    <name type="scientific">Massarina eburnea CBS 473.64</name>
    <dbReference type="NCBI Taxonomy" id="1395130"/>
    <lineage>
        <taxon>Eukaryota</taxon>
        <taxon>Fungi</taxon>
        <taxon>Dikarya</taxon>
        <taxon>Ascomycota</taxon>
        <taxon>Pezizomycotina</taxon>
        <taxon>Dothideomycetes</taxon>
        <taxon>Pleosporomycetidae</taxon>
        <taxon>Pleosporales</taxon>
        <taxon>Massarineae</taxon>
        <taxon>Massarinaceae</taxon>
        <taxon>Massarina</taxon>
    </lineage>
</organism>
<feature type="domain" description="Gamma-Tubulin ring complex non-core subunit mod21 N-terminal" evidence="8">
    <location>
        <begin position="67"/>
        <end position="157"/>
    </location>
</feature>
<evidence type="ECO:0000256" key="3">
    <source>
        <dbReference type="ARBA" id="ARBA00022701"/>
    </source>
</evidence>
<dbReference type="Pfam" id="PF17681">
    <property type="entry name" value="GCP_N_terminal"/>
    <property type="match status" value="1"/>
</dbReference>
<accession>A0A6A6SHZ8</accession>
<keyword evidence="3 5" id="KW-0493">Microtubule</keyword>
<feature type="domain" description="Gamma tubulin complex component C-terminal" evidence="7">
    <location>
        <begin position="541"/>
        <end position="882"/>
    </location>
</feature>
<dbReference type="InterPro" id="IPR007259">
    <property type="entry name" value="GCP"/>
</dbReference>
<dbReference type="GO" id="GO:0051321">
    <property type="term" value="P:meiotic cell cycle"/>
    <property type="evidence" value="ECO:0007669"/>
    <property type="project" value="TreeGrafter"/>
</dbReference>
<dbReference type="GO" id="GO:0051011">
    <property type="term" value="F:microtubule minus-end binding"/>
    <property type="evidence" value="ECO:0007669"/>
    <property type="project" value="TreeGrafter"/>
</dbReference>
<sequence length="909" mass="103662">MAQNSKVAALTDELIQSIVAFNPETNRQAYRRARDVAKQGLRAHQYARVSQFDVQASFRGLDEKFRVLNHDDLADALSKRVKEINGSERRSKWMPEFLHLLLQLSDQPTENSKVEALELLKPPAPPAPLTWKEILDEDPYSDEEIWKDVDFRHDSSEDEFVDVKAKKGQKDTSQTSLDEDHTYDPVACVVPVDGGMVQELEKAQFWRKEPEHNNAKVEITELQAVRETLFMLAGLQTSLYHTDVRNRTIRVNQKYVLGHAMQKTTDHLLVQFADMGRELFRLRQWAKKSSSLPLIQTFEFAVKKRLTEYNRSLALLQHKYLVPQVPVAVSLLDLHNELRKCSGPLLRLAQLVVDIEPQLLVNPFVHLETIFDEISLTQMTLEKEAFDFLSHLFLECLQTYLKPIRRWMESGELGLNDETFFIFENDSSTEASSLWHDRFVLRRGQENKLRSPTFLQPAAQKIFNTGKSVVFLKELDIYGEGLSTSEVEPRLDHETVCGNDSEMPLSPFPELFQAAFQTWIGSKYSLASANLREYLFVKCGLMKTLDEFKILYLCANGSVFQDFAEAIFERMDAGGHGWNDRFLLTELARGIFSTVFTRAHAEKVVVRSTRSKRQGRSVTRLADVSLDYALPWPVQNIIQRSSIPLYQQLFTFLLQIHRTKYLVQRISLQKVHALIKNTRLRQLSYKLRQRLIWFADTLRSYLTETVIDRASEEMMTQMRKAEDIDDMADCHARFVARVQEQAMLSESLRPIHKSVVSILDLGVLFAERCFPTSTSTSTFETSSKASTVRKPAPSSTTLTTATPAKSKAKSKSSRRKSFIPTIALAENLNDSSASDSEFDAEADDKHDTVAVGEGVRGFEDSLRTVDREFERLLPFVTAGLRSVGRVGAEPAWEGLAERLGWEGKGGVRS</sequence>
<feature type="region of interest" description="Disordered" evidence="6">
    <location>
        <begin position="773"/>
        <end position="815"/>
    </location>
</feature>
<dbReference type="InterPro" id="IPR059169">
    <property type="entry name" value="GCP5_N_ext"/>
</dbReference>
<dbReference type="Gene3D" id="1.20.120.1900">
    <property type="entry name" value="Gamma-tubulin complex, C-terminal domain"/>
    <property type="match status" value="1"/>
</dbReference>
<dbReference type="EMBL" id="MU006776">
    <property type="protein sequence ID" value="KAF2646617.1"/>
    <property type="molecule type" value="Genomic_DNA"/>
</dbReference>
<keyword evidence="4 5" id="KW-0206">Cytoskeleton</keyword>
<dbReference type="InterPro" id="IPR032797">
    <property type="entry name" value="Mod21_N"/>
</dbReference>
<comment type="subcellular location">
    <subcellularLocation>
        <location evidence="5">Cytoplasm</location>
        <location evidence="5">Cytoskeleton</location>
        <location evidence="5">Microtubule organizing center</location>
    </subcellularLocation>
</comment>
<evidence type="ECO:0000259" key="9">
    <source>
        <dbReference type="Pfam" id="PF17681"/>
    </source>
</evidence>
<dbReference type="CDD" id="cd22572">
    <property type="entry name" value="GCP5_NTD"/>
    <property type="match status" value="1"/>
</dbReference>
<dbReference type="InterPro" id="IPR040457">
    <property type="entry name" value="GCP_C"/>
</dbReference>
<dbReference type="GO" id="GO:0000278">
    <property type="term" value="P:mitotic cell cycle"/>
    <property type="evidence" value="ECO:0007669"/>
    <property type="project" value="TreeGrafter"/>
</dbReference>
<dbReference type="AlphaFoldDB" id="A0A6A6SHZ8"/>
<reference evidence="10" key="1">
    <citation type="journal article" date="2020" name="Stud. Mycol.">
        <title>101 Dothideomycetes genomes: a test case for predicting lifestyles and emergence of pathogens.</title>
        <authorList>
            <person name="Haridas S."/>
            <person name="Albert R."/>
            <person name="Binder M."/>
            <person name="Bloem J."/>
            <person name="Labutti K."/>
            <person name="Salamov A."/>
            <person name="Andreopoulos B."/>
            <person name="Baker S."/>
            <person name="Barry K."/>
            <person name="Bills G."/>
            <person name="Bluhm B."/>
            <person name="Cannon C."/>
            <person name="Castanera R."/>
            <person name="Culley D."/>
            <person name="Daum C."/>
            <person name="Ezra D."/>
            <person name="Gonzalez J."/>
            <person name="Henrissat B."/>
            <person name="Kuo A."/>
            <person name="Liang C."/>
            <person name="Lipzen A."/>
            <person name="Lutzoni F."/>
            <person name="Magnuson J."/>
            <person name="Mondo S."/>
            <person name="Nolan M."/>
            <person name="Ohm R."/>
            <person name="Pangilinan J."/>
            <person name="Park H.-J."/>
            <person name="Ramirez L."/>
            <person name="Alfaro M."/>
            <person name="Sun H."/>
            <person name="Tritt A."/>
            <person name="Yoshinaga Y."/>
            <person name="Zwiers L.-H."/>
            <person name="Turgeon B."/>
            <person name="Goodwin S."/>
            <person name="Spatafora J."/>
            <person name="Crous P."/>
            <person name="Grigoriev I."/>
        </authorList>
    </citation>
    <scope>NUCLEOTIDE SEQUENCE</scope>
    <source>
        <strain evidence="10">CBS 473.64</strain>
    </source>
</reference>
<comment type="similarity">
    <text evidence="1 5">Belongs to the TUBGCP family.</text>
</comment>
<keyword evidence="2 5" id="KW-0963">Cytoplasm</keyword>
<dbReference type="GO" id="GO:0005816">
    <property type="term" value="C:spindle pole body"/>
    <property type="evidence" value="ECO:0007669"/>
    <property type="project" value="UniProtKB-ARBA"/>
</dbReference>
<dbReference type="PANTHER" id="PTHR19302">
    <property type="entry name" value="GAMMA TUBULIN COMPLEX PROTEIN"/>
    <property type="match status" value="1"/>
</dbReference>
<evidence type="ECO:0000256" key="4">
    <source>
        <dbReference type="ARBA" id="ARBA00023212"/>
    </source>
</evidence>